<dbReference type="Gene3D" id="3.90.226.10">
    <property type="entry name" value="2-enoyl-CoA Hydratase, Chain A, domain 1"/>
    <property type="match status" value="1"/>
</dbReference>
<dbReference type="GO" id="GO:0005739">
    <property type="term" value="C:mitochondrion"/>
    <property type="evidence" value="ECO:0007669"/>
    <property type="project" value="TreeGrafter"/>
</dbReference>
<evidence type="ECO:0000259" key="4">
    <source>
        <dbReference type="Pfam" id="PF16113"/>
    </source>
</evidence>
<dbReference type="CDD" id="cd06558">
    <property type="entry name" value="crotonase-like"/>
    <property type="match status" value="1"/>
</dbReference>
<feature type="domain" description="Enoyl-CoA hydratase/isomerase" evidence="4">
    <location>
        <begin position="1"/>
        <end position="232"/>
    </location>
</feature>
<dbReference type="GO" id="GO:0006574">
    <property type="term" value="P:L-valine catabolic process"/>
    <property type="evidence" value="ECO:0007669"/>
    <property type="project" value="TreeGrafter"/>
</dbReference>
<sequence length="245" mass="27431">MGGGVGLTWHSPVRIATDNSMYAMPETAIGFFCDVGGSYFLARVKDDISLGLYIGLTGQRVKSRDLVKWGIATHFVESARIPELYERLQQGVTAQSTDAEIDGIVGSLSDDAAASEPIPDLDQIREIFQPDSVQGIMQRLDASQTEFAAKTKKMMTYMSPLSLAVVFEQIKRGKDMNMADVFQMEYGISQGYMQHTEFFEGVRALLVDKDKSPQWKHRSVGDISRDEVEFFFNRPEKCNFDITKA</sequence>
<keyword evidence="3" id="KW-0378">Hydrolase</keyword>
<dbReference type="InterPro" id="IPR045004">
    <property type="entry name" value="ECH_dom"/>
</dbReference>
<name>A0A7S3I1Q5_9SPIT</name>
<gene>
    <name evidence="5" type="ORF">FEHR0123_LOCUS6316</name>
</gene>
<organism evidence="5">
    <name type="scientific">Favella ehrenbergii</name>
    <dbReference type="NCBI Taxonomy" id="182087"/>
    <lineage>
        <taxon>Eukaryota</taxon>
        <taxon>Sar</taxon>
        <taxon>Alveolata</taxon>
        <taxon>Ciliophora</taxon>
        <taxon>Intramacronucleata</taxon>
        <taxon>Spirotrichea</taxon>
        <taxon>Choreotrichia</taxon>
        <taxon>Tintinnida</taxon>
        <taxon>Xystonellidae</taxon>
        <taxon>Favella</taxon>
    </lineage>
</organism>
<dbReference type="InterPro" id="IPR032259">
    <property type="entry name" value="HIBYL-CoA-H"/>
</dbReference>
<evidence type="ECO:0000256" key="3">
    <source>
        <dbReference type="ARBA" id="ARBA00022801"/>
    </source>
</evidence>
<dbReference type="SUPFAM" id="SSF52096">
    <property type="entry name" value="ClpP/crotonase"/>
    <property type="match status" value="1"/>
</dbReference>
<dbReference type="PANTHER" id="PTHR43176:SF3">
    <property type="entry name" value="3-HYDROXYISOBUTYRYL-COA HYDROLASE, MITOCHONDRIAL"/>
    <property type="match status" value="1"/>
</dbReference>
<dbReference type="AlphaFoldDB" id="A0A7S3I1Q5"/>
<accession>A0A7S3I1Q5</accession>
<comment type="catalytic activity">
    <reaction evidence="1">
        <text>3-hydroxy-2-methylpropanoyl-CoA + H2O = 3-hydroxy-2-methylpropanoate + CoA + H(+)</text>
        <dbReference type="Rhea" id="RHEA:20888"/>
        <dbReference type="ChEBI" id="CHEBI:11805"/>
        <dbReference type="ChEBI" id="CHEBI:15377"/>
        <dbReference type="ChEBI" id="CHEBI:15378"/>
        <dbReference type="ChEBI" id="CHEBI:57287"/>
        <dbReference type="ChEBI" id="CHEBI:57340"/>
        <dbReference type="EC" id="3.1.2.4"/>
    </reaction>
</comment>
<dbReference type="Pfam" id="PF16113">
    <property type="entry name" value="ECH_2"/>
    <property type="match status" value="1"/>
</dbReference>
<dbReference type="GO" id="GO:0003860">
    <property type="term" value="F:3-hydroxyisobutyryl-CoA hydrolase activity"/>
    <property type="evidence" value="ECO:0007669"/>
    <property type="project" value="UniProtKB-EC"/>
</dbReference>
<dbReference type="EMBL" id="HBIE01020716">
    <property type="protein sequence ID" value="CAE0311397.1"/>
    <property type="molecule type" value="Transcribed_RNA"/>
</dbReference>
<evidence type="ECO:0000313" key="5">
    <source>
        <dbReference type="EMBL" id="CAE0311397.1"/>
    </source>
</evidence>
<dbReference type="InterPro" id="IPR029045">
    <property type="entry name" value="ClpP/crotonase-like_dom_sf"/>
</dbReference>
<reference evidence="5" key="1">
    <citation type="submission" date="2021-01" db="EMBL/GenBank/DDBJ databases">
        <authorList>
            <person name="Corre E."/>
            <person name="Pelletier E."/>
            <person name="Niang G."/>
            <person name="Scheremetjew M."/>
            <person name="Finn R."/>
            <person name="Kale V."/>
            <person name="Holt S."/>
            <person name="Cochrane G."/>
            <person name="Meng A."/>
            <person name="Brown T."/>
            <person name="Cohen L."/>
        </authorList>
    </citation>
    <scope>NUCLEOTIDE SEQUENCE</scope>
    <source>
        <strain evidence="5">Fehren 1</strain>
    </source>
</reference>
<proteinExistence type="predicted"/>
<evidence type="ECO:0000256" key="2">
    <source>
        <dbReference type="ARBA" id="ARBA00011915"/>
    </source>
</evidence>
<evidence type="ECO:0000256" key="1">
    <source>
        <dbReference type="ARBA" id="ARBA00001709"/>
    </source>
</evidence>
<protein>
    <recommendedName>
        <fullName evidence="2">3-hydroxyisobutyryl-CoA hydrolase</fullName>
        <ecNumber evidence="2">3.1.2.4</ecNumber>
    </recommendedName>
</protein>
<dbReference type="EC" id="3.1.2.4" evidence="2"/>
<dbReference type="PANTHER" id="PTHR43176">
    <property type="entry name" value="3-HYDROXYISOBUTYRYL-COA HYDROLASE-RELATED"/>
    <property type="match status" value="1"/>
</dbReference>